<reference evidence="1 2" key="1">
    <citation type="submission" date="2015-10" db="EMBL/GenBank/DDBJ databases">
        <title>Transcriptomic analysis of a linuron degrading triple-species bacterial consortium.</title>
        <authorList>
            <person name="Albers P."/>
        </authorList>
    </citation>
    <scope>NUCLEOTIDE SEQUENCE [LARGE SCALE GENOMIC DNA]</scope>
    <source>
        <strain evidence="1 2">WDL6</strain>
    </source>
</reference>
<keyword evidence="2" id="KW-1185">Reference proteome</keyword>
<accession>A0A109BCA8</accession>
<dbReference type="Pfam" id="PF10983">
    <property type="entry name" value="DUF2793"/>
    <property type="match status" value="1"/>
</dbReference>
<sequence length="432" mass="46004">MTHNEALRALDAIVHLAVLDRDLTTPPSMPAEGERHIVAAGAIAAWSGHEGEVAAFQEGAWAFYAPHDGWLAWITAESKAVIFDSGSWVEFSGSMDVNPAALVGVNATADATNKLAVKSDAVLLSHDDVTPGTGSVQLKLNKNAASATASVLYQTGWSGRAEFGTTGDDDFHVKVSSNGATWREAIVINRGTGVVSLPGTPPVASPFNLLKDAGRFSGSPEPQSATSPSFTAPTYFKTVNGSSFAQGPKFIFNNSTYGGAAGALDADVDALIVRMKDASNASWRRYSVEFYLLEVTAGNGTGTAVTVGANTYYLCMENANGPVPTQMTINFHLRVKSGEVALIYNSDEGALFVDGVPYTSHQVRTGADGWQQVTRLTNRNPRQFVGYNNVLKRLYATPGSVFYIAAPFFTPGHVPISPNLFYGVVPSLEVWR</sequence>
<name>A0A109BCA8_HYPSL</name>
<evidence type="ECO:0000313" key="1">
    <source>
        <dbReference type="EMBL" id="KWT65552.1"/>
    </source>
</evidence>
<proteinExistence type="predicted"/>
<dbReference type="EMBL" id="LMTR01000078">
    <property type="protein sequence ID" value="KWT65552.1"/>
    <property type="molecule type" value="Genomic_DNA"/>
</dbReference>
<dbReference type="AlphaFoldDB" id="A0A109BCA8"/>
<dbReference type="InterPro" id="IPR021251">
    <property type="entry name" value="DUF2793"/>
</dbReference>
<evidence type="ECO:0000313" key="2">
    <source>
        <dbReference type="Proteomes" id="UP000059074"/>
    </source>
</evidence>
<evidence type="ECO:0008006" key="3">
    <source>
        <dbReference type="Google" id="ProtNLM"/>
    </source>
</evidence>
<dbReference type="Proteomes" id="UP000059074">
    <property type="component" value="Unassembled WGS sequence"/>
</dbReference>
<protein>
    <recommendedName>
        <fullName evidence="3">DUF2793 domain-containing protein</fullName>
    </recommendedName>
</protein>
<organism evidence="1 2">
    <name type="scientific">Hyphomicrobium sulfonivorans</name>
    <dbReference type="NCBI Taxonomy" id="121290"/>
    <lineage>
        <taxon>Bacteria</taxon>
        <taxon>Pseudomonadati</taxon>
        <taxon>Pseudomonadota</taxon>
        <taxon>Alphaproteobacteria</taxon>
        <taxon>Hyphomicrobiales</taxon>
        <taxon>Hyphomicrobiaceae</taxon>
        <taxon>Hyphomicrobium</taxon>
    </lineage>
</organism>
<comment type="caution">
    <text evidence="1">The sequence shown here is derived from an EMBL/GenBank/DDBJ whole genome shotgun (WGS) entry which is preliminary data.</text>
</comment>
<dbReference type="PATRIC" id="fig|121290.4.peg.81"/>
<gene>
    <name evidence="1" type="ORF">APY04_2790</name>
</gene>
<dbReference type="STRING" id="121290.APY04_2790"/>